<keyword evidence="4" id="KW-0862">Zinc</keyword>
<dbReference type="AlphaFoldDB" id="A0A226DW35"/>
<dbReference type="SUPFAM" id="SSF57716">
    <property type="entry name" value="Glucocorticoid receptor-like (DNA-binding domain)"/>
    <property type="match status" value="1"/>
</dbReference>
<dbReference type="GO" id="GO:0008270">
    <property type="term" value="F:zinc ion binding"/>
    <property type="evidence" value="ECO:0007669"/>
    <property type="project" value="UniProtKB-KW"/>
</dbReference>
<evidence type="ECO:0000256" key="7">
    <source>
        <dbReference type="PROSITE-ProRule" id="PRU00309"/>
    </source>
</evidence>
<dbReference type="Proteomes" id="UP000198287">
    <property type="component" value="Unassembled WGS sequence"/>
</dbReference>
<keyword evidence="3 6" id="KW-0863">Zinc-finger</keyword>
<dbReference type="SMART" id="SM00355">
    <property type="entry name" value="ZnF_C2H2"/>
    <property type="match status" value="3"/>
</dbReference>
<dbReference type="GO" id="GO:0000981">
    <property type="term" value="F:DNA-binding transcription factor activity, RNA polymerase II-specific"/>
    <property type="evidence" value="ECO:0007669"/>
    <property type="project" value="TreeGrafter"/>
</dbReference>
<reference evidence="11 12" key="1">
    <citation type="submission" date="2015-12" db="EMBL/GenBank/DDBJ databases">
        <title>The genome of Folsomia candida.</title>
        <authorList>
            <person name="Faddeeva A."/>
            <person name="Derks M.F."/>
            <person name="Anvar Y."/>
            <person name="Smit S."/>
            <person name="Van Straalen N."/>
            <person name="Roelofs D."/>
        </authorList>
    </citation>
    <scope>NUCLEOTIDE SEQUENCE [LARGE SCALE GENOMIC DNA]</scope>
    <source>
        <strain evidence="11 12">VU population</strain>
        <tissue evidence="11">Whole body</tissue>
    </source>
</reference>
<evidence type="ECO:0000259" key="10">
    <source>
        <dbReference type="PROSITE" id="PS50950"/>
    </source>
</evidence>
<keyword evidence="5 7" id="KW-0238">DNA-binding</keyword>
<comment type="caution">
    <text evidence="11">The sequence shown here is derived from an EMBL/GenBank/DDBJ whole genome shotgun (WGS) entry which is preliminary data.</text>
</comment>
<feature type="compositionally biased region" description="Basic and acidic residues" evidence="8">
    <location>
        <begin position="124"/>
        <end position="137"/>
    </location>
</feature>
<evidence type="ECO:0000256" key="8">
    <source>
        <dbReference type="SAM" id="MobiDB-lite"/>
    </source>
</evidence>
<evidence type="ECO:0000256" key="1">
    <source>
        <dbReference type="ARBA" id="ARBA00022723"/>
    </source>
</evidence>
<dbReference type="InterPro" id="IPR050329">
    <property type="entry name" value="GLI_C2H2-zinc-finger"/>
</dbReference>
<dbReference type="Pfam" id="PF05485">
    <property type="entry name" value="THAP"/>
    <property type="match status" value="1"/>
</dbReference>
<evidence type="ECO:0000256" key="2">
    <source>
        <dbReference type="ARBA" id="ARBA00022737"/>
    </source>
</evidence>
<keyword evidence="12" id="KW-1185">Reference proteome</keyword>
<dbReference type="Gene3D" id="3.30.160.60">
    <property type="entry name" value="Classic Zinc Finger"/>
    <property type="match status" value="1"/>
</dbReference>
<name>A0A226DW35_FOLCA</name>
<feature type="region of interest" description="Disordered" evidence="8">
    <location>
        <begin position="117"/>
        <end position="151"/>
    </location>
</feature>
<gene>
    <name evidence="11" type="ORF">Fcan01_16090</name>
</gene>
<accession>A0A226DW35</accession>
<evidence type="ECO:0000313" key="12">
    <source>
        <dbReference type="Proteomes" id="UP000198287"/>
    </source>
</evidence>
<proteinExistence type="predicted"/>
<dbReference type="InterPro" id="IPR036236">
    <property type="entry name" value="Znf_C2H2_sf"/>
</dbReference>
<evidence type="ECO:0000256" key="5">
    <source>
        <dbReference type="ARBA" id="ARBA00023125"/>
    </source>
</evidence>
<dbReference type="PROSITE" id="PS50157">
    <property type="entry name" value="ZINC_FINGER_C2H2_2"/>
    <property type="match status" value="2"/>
</dbReference>
<organism evidence="11 12">
    <name type="scientific">Folsomia candida</name>
    <name type="common">Springtail</name>
    <dbReference type="NCBI Taxonomy" id="158441"/>
    <lineage>
        <taxon>Eukaryota</taxon>
        <taxon>Metazoa</taxon>
        <taxon>Ecdysozoa</taxon>
        <taxon>Arthropoda</taxon>
        <taxon>Hexapoda</taxon>
        <taxon>Collembola</taxon>
        <taxon>Entomobryomorpha</taxon>
        <taxon>Isotomoidea</taxon>
        <taxon>Isotomidae</taxon>
        <taxon>Proisotominae</taxon>
        <taxon>Folsomia</taxon>
    </lineage>
</organism>
<protein>
    <submittedName>
        <fullName evidence="11">Krueppel-like factor 15</fullName>
    </submittedName>
</protein>
<dbReference type="PROSITE" id="PS00028">
    <property type="entry name" value="ZINC_FINGER_C2H2_1"/>
    <property type="match status" value="3"/>
</dbReference>
<dbReference type="SUPFAM" id="SSF57667">
    <property type="entry name" value="beta-beta-alpha zinc fingers"/>
    <property type="match status" value="1"/>
</dbReference>
<dbReference type="GO" id="GO:0005634">
    <property type="term" value="C:nucleus"/>
    <property type="evidence" value="ECO:0007669"/>
    <property type="project" value="TreeGrafter"/>
</dbReference>
<sequence length="241" mass="28058">MTSVKACCVPSCDSSQRGKGTTYHLFSRIRLYANIREKWISIIRELRNDPNWEPVELRDTICSRHFQPSELYGDVRRLLIRTAIPTLNLWPDSKPTTLMHDLPDNLEIMTSTCDEDLHDEEDDKIGPDPLEGRERSQKNIGRGRPPIHKESKFTCPTCQKGFDKSRKYVLHLEKHIPSPKFTCEWPGCHWHFPDKYRLKSHVQVMHINKPFACSICSSAYASKEQLQIHEEFMHKVVNSTT</sequence>
<dbReference type="InterPro" id="IPR006612">
    <property type="entry name" value="THAP_Znf"/>
</dbReference>
<feature type="domain" description="THAP-type" evidence="10">
    <location>
        <begin position="1"/>
        <end position="88"/>
    </location>
</feature>
<keyword evidence="1" id="KW-0479">Metal-binding</keyword>
<dbReference type="PANTHER" id="PTHR19818:SF139">
    <property type="entry name" value="PAIR-RULE PROTEIN ODD-PAIRED"/>
    <property type="match status" value="1"/>
</dbReference>
<evidence type="ECO:0000256" key="3">
    <source>
        <dbReference type="ARBA" id="ARBA00022771"/>
    </source>
</evidence>
<keyword evidence="2" id="KW-0677">Repeat</keyword>
<evidence type="ECO:0000256" key="4">
    <source>
        <dbReference type="ARBA" id="ARBA00022833"/>
    </source>
</evidence>
<dbReference type="SMART" id="SM00980">
    <property type="entry name" value="THAP"/>
    <property type="match status" value="1"/>
</dbReference>
<dbReference type="InterPro" id="IPR013087">
    <property type="entry name" value="Znf_C2H2_type"/>
</dbReference>
<evidence type="ECO:0000256" key="6">
    <source>
        <dbReference type="PROSITE-ProRule" id="PRU00042"/>
    </source>
</evidence>
<dbReference type="GO" id="GO:0045944">
    <property type="term" value="P:positive regulation of transcription by RNA polymerase II"/>
    <property type="evidence" value="ECO:0007669"/>
    <property type="project" value="UniProtKB-ARBA"/>
</dbReference>
<dbReference type="GO" id="GO:0000978">
    <property type="term" value="F:RNA polymerase II cis-regulatory region sequence-specific DNA binding"/>
    <property type="evidence" value="ECO:0007669"/>
    <property type="project" value="TreeGrafter"/>
</dbReference>
<dbReference type="EMBL" id="LNIX01000010">
    <property type="protein sequence ID" value="OXA49290.1"/>
    <property type="molecule type" value="Genomic_DNA"/>
</dbReference>
<dbReference type="PANTHER" id="PTHR19818">
    <property type="entry name" value="ZINC FINGER PROTEIN ZIC AND GLI"/>
    <property type="match status" value="1"/>
</dbReference>
<feature type="domain" description="C2H2-type" evidence="9">
    <location>
        <begin position="153"/>
        <end position="180"/>
    </location>
</feature>
<feature type="domain" description="C2H2-type" evidence="9">
    <location>
        <begin position="211"/>
        <end position="234"/>
    </location>
</feature>
<evidence type="ECO:0000259" key="9">
    <source>
        <dbReference type="PROSITE" id="PS50157"/>
    </source>
</evidence>
<dbReference type="OrthoDB" id="7312725at2759"/>
<evidence type="ECO:0000313" key="11">
    <source>
        <dbReference type="EMBL" id="OXA49290.1"/>
    </source>
</evidence>
<dbReference type="PROSITE" id="PS50950">
    <property type="entry name" value="ZF_THAP"/>
    <property type="match status" value="1"/>
</dbReference>